<protein>
    <submittedName>
        <fullName evidence="1">Uncharacterized protein</fullName>
    </submittedName>
</protein>
<dbReference type="AlphaFoldDB" id="A0A4R2KWC0"/>
<gene>
    <name evidence="1" type="ORF">EV688_1248</name>
</gene>
<dbReference type="EMBL" id="SLWX01000024">
    <property type="protein sequence ID" value="TCO70995.1"/>
    <property type="molecule type" value="Genomic_DNA"/>
</dbReference>
<comment type="caution">
    <text evidence="1">The sequence shown here is derived from an EMBL/GenBank/DDBJ whole genome shotgun (WGS) entry which is preliminary data.</text>
</comment>
<dbReference type="Proteomes" id="UP000294980">
    <property type="component" value="Unassembled WGS sequence"/>
</dbReference>
<evidence type="ECO:0000313" key="2">
    <source>
        <dbReference type="Proteomes" id="UP000294980"/>
    </source>
</evidence>
<keyword evidence="2" id="KW-1185">Reference proteome</keyword>
<sequence length="63" mass="7117">MVLNWIAGSIQRNGRDIPFHWCLDRGRLMVHCAGATKRADRARSGAHEVLAEIIAGELYRNRS</sequence>
<proteinExistence type="predicted"/>
<organism evidence="1 2">
    <name type="scientific">Chromatocurvus halotolerans</name>
    <dbReference type="NCBI Taxonomy" id="1132028"/>
    <lineage>
        <taxon>Bacteria</taxon>
        <taxon>Pseudomonadati</taxon>
        <taxon>Pseudomonadota</taxon>
        <taxon>Gammaproteobacteria</taxon>
        <taxon>Cellvibrionales</taxon>
        <taxon>Halieaceae</taxon>
        <taxon>Chromatocurvus</taxon>
    </lineage>
</organism>
<name>A0A4R2KWC0_9GAMM</name>
<reference evidence="1 2" key="1">
    <citation type="submission" date="2019-03" db="EMBL/GenBank/DDBJ databases">
        <title>Genomic Encyclopedia of Type Strains, Phase IV (KMG-IV): sequencing the most valuable type-strain genomes for metagenomic binning, comparative biology and taxonomic classification.</title>
        <authorList>
            <person name="Goeker M."/>
        </authorList>
    </citation>
    <scope>NUCLEOTIDE SEQUENCE [LARGE SCALE GENOMIC DNA]</scope>
    <source>
        <strain evidence="1 2">DSM 23344</strain>
    </source>
</reference>
<accession>A0A4R2KWC0</accession>
<evidence type="ECO:0000313" key="1">
    <source>
        <dbReference type="EMBL" id="TCO70995.1"/>
    </source>
</evidence>